<dbReference type="PANTHER" id="PTHR30480:SF16">
    <property type="entry name" value="GLYCOSIDE HYDROLASE FAMILY 3 DOMAIN PROTEIN"/>
    <property type="match status" value="1"/>
</dbReference>
<evidence type="ECO:0000256" key="3">
    <source>
        <dbReference type="ARBA" id="ARBA00023295"/>
    </source>
</evidence>
<comment type="caution">
    <text evidence="7">The sequence shown here is derived from an EMBL/GenBank/DDBJ whole genome shotgun (WGS) entry which is preliminary data.</text>
</comment>
<dbReference type="GO" id="GO:0004553">
    <property type="term" value="F:hydrolase activity, hydrolyzing O-glycosyl compounds"/>
    <property type="evidence" value="ECO:0007669"/>
    <property type="project" value="InterPro"/>
</dbReference>
<name>A0A3N1XGK1_9FIRM</name>
<dbReference type="InterPro" id="IPR050226">
    <property type="entry name" value="NagZ_Beta-hexosaminidase"/>
</dbReference>
<keyword evidence="5" id="KW-1133">Transmembrane helix</keyword>
<organism evidence="7 8">
    <name type="scientific">Mobilisporobacter senegalensis</name>
    <dbReference type="NCBI Taxonomy" id="1329262"/>
    <lineage>
        <taxon>Bacteria</taxon>
        <taxon>Bacillati</taxon>
        <taxon>Bacillota</taxon>
        <taxon>Clostridia</taxon>
        <taxon>Lachnospirales</taxon>
        <taxon>Lachnospiraceae</taxon>
        <taxon>Mobilisporobacter</taxon>
    </lineage>
</organism>
<keyword evidence="8" id="KW-1185">Reference proteome</keyword>
<dbReference type="RefSeq" id="WP_123610205.1">
    <property type="nucleotide sequence ID" value="NZ_RJVG01000009.1"/>
</dbReference>
<keyword evidence="3" id="KW-0326">Glycosidase</keyword>
<dbReference type="InterPro" id="IPR025453">
    <property type="entry name" value="DUF4309"/>
</dbReference>
<protein>
    <submittedName>
        <fullName evidence="7">Beta-N-acetylhexosaminidase</fullName>
    </submittedName>
</protein>
<evidence type="ECO:0000256" key="5">
    <source>
        <dbReference type="SAM" id="Phobius"/>
    </source>
</evidence>
<keyword evidence="5" id="KW-0472">Membrane</keyword>
<reference evidence="7 8" key="1">
    <citation type="submission" date="2018-11" db="EMBL/GenBank/DDBJ databases">
        <title>Genomic Encyclopedia of Type Strains, Phase IV (KMG-IV): sequencing the most valuable type-strain genomes for metagenomic binning, comparative biology and taxonomic classification.</title>
        <authorList>
            <person name="Goeker M."/>
        </authorList>
    </citation>
    <scope>NUCLEOTIDE SEQUENCE [LARGE SCALE GENOMIC DNA]</scope>
    <source>
        <strain evidence="7 8">DSM 26537</strain>
    </source>
</reference>
<evidence type="ECO:0000256" key="4">
    <source>
        <dbReference type="SAM" id="MobiDB-lite"/>
    </source>
</evidence>
<feature type="transmembrane region" description="Helical" evidence="5">
    <location>
        <begin position="12"/>
        <end position="30"/>
    </location>
</feature>
<dbReference type="InterPro" id="IPR036962">
    <property type="entry name" value="Glyco_hydro_3_N_sf"/>
</dbReference>
<dbReference type="SUPFAM" id="SSF51445">
    <property type="entry name" value="(Trans)glycosidases"/>
    <property type="match status" value="1"/>
</dbReference>
<dbReference type="InterPro" id="IPR001764">
    <property type="entry name" value="Glyco_hydro_3_N"/>
</dbReference>
<evidence type="ECO:0000256" key="1">
    <source>
        <dbReference type="ARBA" id="ARBA00005336"/>
    </source>
</evidence>
<comment type="similarity">
    <text evidence="1">Belongs to the glycosyl hydrolase 3 family.</text>
</comment>
<dbReference type="AlphaFoldDB" id="A0A3N1XGK1"/>
<dbReference type="Proteomes" id="UP000273083">
    <property type="component" value="Unassembled WGS sequence"/>
</dbReference>
<dbReference type="InterPro" id="IPR019800">
    <property type="entry name" value="Glyco_hydro_3_AS"/>
</dbReference>
<feature type="domain" description="Glycoside hydrolase family 3 N-terminal" evidence="6">
    <location>
        <begin position="228"/>
        <end position="548"/>
    </location>
</feature>
<dbReference type="Pfam" id="PF14172">
    <property type="entry name" value="DUF4309"/>
    <property type="match status" value="1"/>
</dbReference>
<sequence length="580" mass="65043">MSKQRAFRFKVLIFTILLLILALIIGAYVIKEKGGEKTPVKEEPNITDPVSSEPLEPENNQSLKREELIKHTFSLAKEGKVPGISFILDNTEWKEVNKEWGESNNISKTAKGRYEEYEDHHVTIGYANQIVNDIRTYNPEIRSISLDEIKKIGGEPDTIRYYKDSTYDQIILVYHATASIDLLWVLPKPTDKNPNPKVDHTSLYAQIEKEPNQQDNQSISEVISKMDLEEKIGQMILAGISGTTMDTDAKKLINQSHVGGIIFYKYNLENSVQTVQLVNQMKAENSSNLPLFLGVDQEGGRVTRLPGKLVNFPSNKQIGEINNPEFSYKIGTLLGMELKEFGLNLDFAPVLDINSNPNNPVIGDRSFGNNTDIVSELGTQTMRGIQSQNIIPTIKHFPGHGDTSVDSHLELPIVNKKLKELMKLELIPFERAIDQGADVVMVAHILIPELDKNNPASMSKIVITDILREQLDFTGVIITDDMTMGAIVEHFDIGKAAVESVKSGSDIILVGHDYTNVVKILASLKKAIQEGEISEQRINESVERIIKLKRKYGIKDEEVDSADIENINQLITDLLNKYIQ</sequence>
<feature type="region of interest" description="Disordered" evidence="4">
    <location>
        <begin position="36"/>
        <end position="60"/>
    </location>
</feature>
<dbReference type="PANTHER" id="PTHR30480">
    <property type="entry name" value="BETA-HEXOSAMINIDASE-RELATED"/>
    <property type="match status" value="1"/>
</dbReference>
<accession>A0A3N1XGK1</accession>
<dbReference type="Gene3D" id="3.20.20.300">
    <property type="entry name" value="Glycoside hydrolase, family 3, N-terminal domain"/>
    <property type="match status" value="1"/>
</dbReference>
<gene>
    <name evidence="7" type="ORF">EDD66_10950</name>
</gene>
<dbReference type="EMBL" id="RJVG01000009">
    <property type="protein sequence ID" value="ROR25840.1"/>
    <property type="molecule type" value="Genomic_DNA"/>
</dbReference>
<keyword evidence="5" id="KW-0812">Transmembrane</keyword>
<dbReference type="NCBIfam" id="NF003740">
    <property type="entry name" value="PRK05337.1"/>
    <property type="match status" value="1"/>
</dbReference>
<evidence type="ECO:0000313" key="7">
    <source>
        <dbReference type="EMBL" id="ROR25840.1"/>
    </source>
</evidence>
<proteinExistence type="inferred from homology"/>
<dbReference type="GO" id="GO:0009254">
    <property type="term" value="P:peptidoglycan turnover"/>
    <property type="evidence" value="ECO:0007669"/>
    <property type="project" value="TreeGrafter"/>
</dbReference>
<evidence type="ECO:0000256" key="2">
    <source>
        <dbReference type="ARBA" id="ARBA00022801"/>
    </source>
</evidence>
<dbReference type="InterPro" id="IPR017853">
    <property type="entry name" value="GH"/>
</dbReference>
<dbReference type="OrthoDB" id="9805821at2"/>
<keyword evidence="2" id="KW-0378">Hydrolase</keyword>
<dbReference type="GO" id="GO:0005975">
    <property type="term" value="P:carbohydrate metabolic process"/>
    <property type="evidence" value="ECO:0007669"/>
    <property type="project" value="InterPro"/>
</dbReference>
<dbReference type="PROSITE" id="PS00775">
    <property type="entry name" value="GLYCOSYL_HYDROL_F3"/>
    <property type="match status" value="1"/>
</dbReference>
<evidence type="ECO:0000259" key="6">
    <source>
        <dbReference type="Pfam" id="PF00933"/>
    </source>
</evidence>
<evidence type="ECO:0000313" key="8">
    <source>
        <dbReference type="Proteomes" id="UP000273083"/>
    </source>
</evidence>
<dbReference type="Pfam" id="PF00933">
    <property type="entry name" value="Glyco_hydro_3"/>
    <property type="match status" value="1"/>
</dbReference>